<evidence type="ECO:0000256" key="2">
    <source>
        <dbReference type="ARBA" id="ARBA00022603"/>
    </source>
</evidence>
<dbReference type="InterPro" id="IPR003333">
    <property type="entry name" value="CMAS"/>
</dbReference>
<reference evidence="8 10" key="2">
    <citation type="submission" date="2018-10" db="EMBL/GenBank/DDBJ databases">
        <title>Complete genome sequence of Pseudomonas pelagia strain Kongs-67.</title>
        <authorList>
            <person name="Sinha R.K."/>
            <person name="Krishnan K."/>
        </authorList>
    </citation>
    <scope>NUCLEOTIDE SEQUENCE [LARGE SCALE GENOMIC DNA]</scope>
    <source>
        <strain evidence="8 10">Kongs-67</strain>
    </source>
</reference>
<dbReference type="PIRSF" id="PIRSF003085">
    <property type="entry name" value="CMAS"/>
    <property type="match status" value="1"/>
</dbReference>
<gene>
    <name evidence="7" type="ORF">CO192_00485</name>
    <name evidence="8" type="ORF">EAO82_05145</name>
</gene>
<evidence type="ECO:0000313" key="7">
    <source>
        <dbReference type="EMBL" id="PCD01345.1"/>
    </source>
</evidence>
<feature type="active site" evidence="6">
    <location>
        <position position="418"/>
    </location>
</feature>
<protein>
    <submittedName>
        <fullName evidence="7 8">SAM-dependent methyltransferase</fullName>
    </submittedName>
</protein>
<keyword evidence="3" id="KW-0808">Transferase</keyword>
<keyword evidence="10" id="KW-1185">Reference proteome</keyword>
<dbReference type="CDD" id="cd02440">
    <property type="entry name" value="AdoMet_MTases"/>
    <property type="match status" value="1"/>
</dbReference>
<dbReference type="EMBL" id="NWMT01000017">
    <property type="protein sequence ID" value="PCD01345.1"/>
    <property type="molecule type" value="Genomic_DNA"/>
</dbReference>
<dbReference type="SUPFAM" id="SSF53335">
    <property type="entry name" value="S-adenosyl-L-methionine-dependent methyltransferases"/>
    <property type="match status" value="1"/>
</dbReference>
<dbReference type="Proteomes" id="UP000243750">
    <property type="component" value="Unassembled WGS sequence"/>
</dbReference>
<dbReference type="PANTHER" id="PTHR43667">
    <property type="entry name" value="CYCLOPROPANE-FATTY-ACYL-PHOSPHOLIPID SYNTHASE"/>
    <property type="match status" value="1"/>
</dbReference>
<evidence type="ECO:0000313" key="10">
    <source>
        <dbReference type="Proteomes" id="UP000344571"/>
    </source>
</evidence>
<evidence type="ECO:0000256" key="4">
    <source>
        <dbReference type="ARBA" id="ARBA00022691"/>
    </source>
</evidence>
<evidence type="ECO:0000313" key="8">
    <source>
        <dbReference type="EMBL" id="QFY55795.1"/>
    </source>
</evidence>
<comment type="similarity">
    <text evidence="1">Belongs to the CFA/CMAS family.</text>
</comment>
<evidence type="ECO:0000256" key="1">
    <source>
        <dbReference type="ARBA" id="ARBA00010815"/>
    </source>
</evidence>
<evidence type="ECO:0000256" key="6">
    <source>
        <dbReference type="PIRSR" id="PIRSR003085-1"/>
    </source>
</evidence>
<dbReference type="EMBL" id="CP033116">
    <property type="protein sequence ID" value="QFY55795.1"/>
    <property type="molecule type" value="Genomic_DNA"/>
</dbReference>
<dbReference type="Pfam" id="PF02353">
    <property type="entry name" value="CMAS"/>
    <property type="match status" value="1"/>
</dbReference>
<dbReference type="GO" id="GO:0008610">
    <property type="term" value="P:lipid biosynthetic process"/>
    <property type="evidence" value="ECO:0007669"/>
    <property type="project" value="InterPro"/>
</dbReference>
<evidence type="ECO:0000256" key="3">
    <source>
        <dbReference type="ARBA" id="ARBA00022679"/>
    </source>
</evidence>
<keyword evidence="2 7" id="KW-0489">Methyltransferase</keyword>
<dbReference type="RefSeq" id="WP_096344675.1">
    <property type="nucleotide sequence ID" value="NZ_CP033116.1"/>
</dbReference>
<reference evidence="7 9" key="1">
    <citation type="submission" date="2017-09" db="EMBL/GenBank/DDBJ databases">
        <title>Bacterial and phytoplankton interrelationship in Kongsfjorden, an Arctic fjord.</title>
        <authorList>
            <person name="Sinha R."/>
            <person name="Krishnan K."/>
        </authorList>
    </citation>
    <scope>NUCLEOTIDE SEQUENCE [LARGE SCALE GENOMIC DNA]</scope>
    <source>
        <strain evidence="7 9">58</strain>
    </source>
</reference>
<dbReference type="InterPro" id="IPR050723">
    <property type="entry name" value="CFA/CMAS"/>
</dbReference>
<accession>A0AA91Z856</accession>
<evidence type="ECO:0000256" key="5">
    <source>
        <dbReference type="ARBA" id="ARBA00023098"/>
    </source>
</evidence>
<dbReference type="GO" id="GO:0008168">
    <property type="term" value="F:methyltransferase activity"/>
    <property type="evidence" value="ECO:0007669"/>
    <property type="project" value="UniProtKB-KW"/>
</dbReference>
<evidence type="ECO:0000313" key="9">
    <source>
        <dbReference type="Proteomes" id="UP000243750"/>
    </source>
</evidence>
<keyword evidence="4" id="KW-0949">S-adenosyl-L-methionine</keyword>
<sequence>MKNSRGESTASCCEPINSDAGERTRALLGATRDLNAEDKTRRSWLVRLSRTLVLKQLKAIERGTITVYDQGEIMHFGQPDADGLHADIYVHSHAAYPMIATNGSIGSGEAYIHGFWTTPDLTAVTKIFVRNLDVLDAMEKGIARIGLPALKALHRFNRNTLSGSRRNIQAHYDLGNDLFENFLDPTMMYSAAVFPPQGDNLEQAQLNKLERICRKLELTADDHLLEIGTGWGSMAIYAAQHYGCRVTTTTLSKEQLAYATAKVEELGLQDRITLLLQDYRELTGEYDKLVSIEMVEAVGHEYFRTYFETCAKLLKPHGMMLLQAITIRDQRYDQARRSVDFIQRYIFPGGSLPSVSLIGELTRKHTDLSMLHLEDIGSHYARTLRFWHENLKTARGHLEQLGYDDYFFRLWEFYLCYCEGGFLERSIGTAQILLSKPDARPELDLYNLGV</sequence>
<dbReference type="Proteomes" id="UP000344571">
    <property type="component" value="Chromosome"/>
</dbReference>
<name>A0AA91Z856_9GAMM</name>
<dbReference type="Gene3D" id="3.40.50.150">
    <property type="entry name" value="Vaccinia Virus protein VP39"/>
    <property type="match status" value="1"/>
</dbReference>
<keyword evidence="5" id="KW-0443">Lipid metabolism</keyword>
<dbReference type="GO" id="GO:0032259">
    <property type="term" value="P:methylation"/>
    <property type="evidence" value="ECO:0007669"/>
    <property type="project" value="UniProtKB-KW"/>
</dbReference>
<proteinExistence type="inferred from homology"/>
<dbReference type="InterPro" id="IPR029063">
    <property type="entry name" value="SAM-dependent_MTases_sf"/>
</dbReference>
<organism evidence="7 9">
    <name type="scientific">Halopseudomonas pelagia</name>
    <dbReference type="NCBI Taxonomy" id="553151"/>
    <lineage>
        <taxon>Bacteria</taxon>
        <taxon>Pseudomonadati</taxon>
        <taxon>Pseudomonadota</taxon>
        <taxon>Gammaproteobacteria</taxon>
        <taxon>Pseudomonadales</taxon>
        <taxon>Pseudomonadaceae</taxon>
        <taxon>Halopseudomonas</taxon>
    </lineage>
</organism>
<dbReference type="PANTHER" id="PTHR43667:SF2">
    <property type="entry name" value="FATTY ACID C-METHYL TRANSFERASE"/>
    <property type="match status" value="1"/>
</dbReference>
<dbReference type="AlphaFoldDB" id="A0AA91Z856"/>